<dbReference type="Proteomes" id="UP000682403">
    <property type="component" value="Unassembled WGS sequence"/>
</dbReference>
<gene>
    <name evidence="2" type="ORF">J9317_15245</name>
</gene>
<evidence type="ECO:0000313" key="2">
    <source>
        <dbReference type="EMBL" id="MBS2970125.1"/>
    </source>
</evidence>
<dbReference type="RefSeq" id="WP_211560024.1">
    <property type="nucleotide sequence ID" value="NZ_JAGVRK010000001.1"/>
</dbReference>
<evidence type="ECO:0000256" key="1">
    <source>
        <dbReference type="SAM" id="MobiDB-lite"/>
    </source>
</evidence>
<comment type="caution">
    <text evidence="2">The sequence shown here is derived from an EMBL/GenBank/DDBJ whole genome shotgun (WGS) entry which is preliminary data.</text>
</comment>
<sequence>MKKRSDQNNPEQKTGQSEFSKELDPVSKAKQKYAKQGQPIKSKQHPAEN</sequence>
<proteinExistence type="predicted"/>
<keyword evidence="3" id="KW-1185">Reference proteome</keyword>
<accession>A0ABS5LHA7</accession>
<dbReference type="EMBL" id="JAGVRK010000001">
    <property type="protein sequence ID" value="MBS2970125.1"/>
    <property type="molecule type" value="Genomic_DNA"/>
</dbReference>
<name>A0ABS5LHA7_9BACI</name>
<feature type="compositionally biased region" description="Polar residues" evidence="1">
    <location>
        <begin position="7"/>
        <end position="18"/>
    </location>
</feature>
<reference evidence="2 3" key="1">
    <citation type="submission" date="2021-04" db="EMBL/GenBank/DDBJ databases">
        <title>Metabacillus sp. strain KIGAM252 whole genome sequence.</title>
        <authorList>
            <person name="Seo M.-J."/>
            <person name="Cho E.-S."/>
            <person name="Hwang C.Y."/>
            <person name="Yoon D.J."/>
        </authorList>
    </citation>
    <scope>NUCLEOTIDE SEQUENCE [LARGE SCALE GENOMIC DNA]</scope>
    <source>
        <strain evidence="2 3">KIGAM252</strain>
    </source>
</reference>
<protein>
    <submittedName>
        <fullName evidence="2">Glycogen biosynthesis protein GlgD</fullName>
    </submittedName>
</protein>
<evidence type="ECO:0000313" key="3">
    <source>
        <dbReference type="Proteomes" id="UP000682403"/>
    </source>
</evidence>
<organism evidence="2 3">
    <name type="scientific">Metabacillus flavus</name>
    <dbReference type="NCBI Taxonomy" id="2823519"/>
    <lineage>
        <taxon>Bacteria</taxon>
        <taxon>Bacillati</taxon>
        <taxon>Bacillota</taxon>
        <taxon>Bacilli</taxon>
        <taxon>Bacillales</taxon>
        <taxon>Bacillaceae</taxon>
        <taxon>Metabacillus</taxon>
    </lineage>
</organism>
<feature type="region of interest" description="Disordered" evidence="1">
    <location>
        <begin position="1"/>
        <end position="49"/>
    </location>
</feature>